<keyword evidence="2" id="KW-1185">Reference proteome</keyword>
<evidence type="ECO:0000313" key="1">
    <source>
        <dbReference type="EMBL" id="RIA91072.1"/>
    </source>
</evidence>
<reference evidence="1 2" key="1">
    <citation type="submission" date="2018-06" db="EMBL/GenBank/DDBJ databases">
        <title>Comparative genomics reveals the genomic features of Rhizophagus irregularis, R. cerebriforme, R. diaphanum and Gigaspora rosea, and their symbiotic lifestyle signature.</title>
        <authorList>
            <person name="Morin E."/>
            <person name="San Clemente H."/>
            <person name="Chen E.C.H."/>
            <person name="De La Providencia I."/>
            <person name="Hainaut M."/>
            <person name="Kuo A."/>
            <person name="Kohler A."/>
            <person name="Murat C."/>
            <person name="Tang N."/>
            <person name="Roy S."/>
            <person name="Loubradou J."/>
            <person name="Henrissat B."/>
            <person name="Grigoriev I.V."/>
            <person name="Corradi N."/>
            <person name="Roux C."/>
            <person name="Martin F.M."/>
        </authorList>
    </citation>
    <scope>NUCLEOTIDE SEQUENCE [LARGE SCALE GENOMIC DNA]</scope>
    <source>
        <strain evidence="1 2">DAOM 227022</strain>
    </source>
</reference>
<gene>
    <name evidence="1" type="ORF">C1645_822555</name>
</gene>
<organism evidence="1 2">
    <name type="scientific">Glomus cerebriforme</name>
    <dbReference type="NCBI Taxonomy" id="658196"/>
    <lineage>
        <taxon>Eukaryota</taxon>
        <taxon>Fungi</taxon>
        <taxon>Fungi incertae sedis</taxon>
        <taxon>Mucoromycota</taxon>
        <taxon>Glomeromycotina</taxon>
        <taxon>Glomeromycetes</taxon>
        <taxon>Glomerales</taxon>
        <taxon>Glomeraceae</taxon>
        <taxon>Glomus</taxon>
    </lineage>
</organism>
<dbReference type="Gene3D" id="1.10.510.10">
    <property type="entry name" value="Transferase(Phosphotransferase) domain 1"/>
    <property type="match status" value="2"/>
</dbReference>
<name>A0A397SZP6_9GLOM</name>
<evidence type="ECO:0008006" key="3">
    <source>
        <dbReference type="Google" id="ProtNLM"/>
    </source>
</evidence>
<dbReference type="SUPFAM" id="SSF56112">
    <property type="entry name" value="Protein kinase-like (PK-like)"/>
    <property type="match status" value="1"/>
</dbReference>
<dbReference type="EMBL" id="QKYT01000163">
    <property type="protein sequence ID" value="RIA91072.1"/>
    <property type="molecule type" value="Genomic_DNA"/>
</dbReference>
<accession>A0A397SZP6</accession>
<dbReference type="Proteomes" id="UP000265703">
    <property type="component" value="Unassembled WGS sequence"/>
</dbReference>
<evidence type="ECO:0000313" key="2">
    <source>
        <dbReference type="Proteomes" id="UP000265703"/>
    </source>
</evidence>
<protein>
    <recommendedName>
        <fullName evidence="3">Protein kinase domain-containing protein</fullName>
    </recommendedName>
</protein>
<dbReference type="InterPro" id="IPR011009">
    <property type="entry name" value="Kinase-like_dom_sf"/>
</dbReference>
<sequence length="176" mass="20212">MTNSSGNVNSLVIGNYNNILFYYTNNVPTDKPLESIYGNLPYIAPEVIVGKESTFASDIYSFAGVPPEYNKLMKQCWDVDPLKRPEIDTLNNEILKMWRDSYNDNTNEFTNLECDDSSQISQTNPSFNLHSLSTKEVFHSKPYDFNIPDDIDEINNSLKDQDELRHSIDIEDITRV</sequence>
<proteinExistence type="predicted"/>
<dbReference type="AlphaFoldDB" id="A0A397SZP6"/>
<comment type="caution">
    <text evidence="1">The sequence shown here is derived from an EMBL/GenBank/DDBJ whole genome shotgun (WGS) entry which is preliminary data.</text>
</comment>
<dbReference type="STRING" id="658196.A0A397SZP6"/>
<dbReference type="OrthoDB" id="4062651at2759"/>